<protein>
    <submittedName>
        <fullName evidence="1">Uncharacterized protein</fullName>
    </submittedName>
</protein>
<proteinExistence type="predicted"/>
<name>A0A2X2BFT4_PROMI</name>
<sequence length="81" mass="9174">MGKMTFVVEYKDGKEPSVNAGKEILGGRLTAVAFYDYRDDLLTQDEAQAVNNSIEFTVLRDYCEEFEVDFDEVVAKLESPL</sequence>
<accession>A0A2X2BFT4</accession>
<dbReference type="EMBL" id="UAUE01000001">
    <property type="protein sequence ID" value="SPY93741.1"/>
    <property type="molecule type" value="Genomic_DNA"/>
</dbReference>
<organism evidence="1 2">
    <name type="scientific">Proteus mirabilis</name>
    <dbReference type="NCBI Taxonomy" id="584"/>
    <lineage>
        <taxon>Bacteria</taxon>
        <taxon>Pseudomonadati</taxon>
        <taxon>Pseudomonadota</taxon>
        <taxon>Gammaproteobacteria</taxon>
        <taxon>Enterobacterales</taxon>
        <taxon>Morganellaceae</taxon>
        <taxon>Proteus</taxon>
    </lineage>
</organism>
<evidence type="ECO:0000313" key="1">
    <source>
        <dbReference type="EMBL" id="SPY93741.1"/>
    </source>
</evidence>
<gene>
    <name evidence="1" type="ORF">NCTC10975_00064</name>
</gene>
<dbReference type="AlphaFoldDB" id="A0A2X2BFT4"/>
<evidence type="ECO:0000313" key="2">
    <source>
        <dbReference type="Proteomes" id="UP000251485"/>
    </source>
</evidence>
<dbReference type="Proteomes" id="UP000251485">
    <property type="component" value="Unassembled WGS sequence"/>
</dbReference>
<reference evidence="1 2" key="1">
    <citation type="submission" date="2018-06" db="EMBL/GenBank/DDBJ databases">
        <authorList>
            <consortium name="Pathogen Informatics"/>
            <person name="Doyle S."/>
        </authorList>
    </citation>
    <scope>NUCLEOTIDE SEQUENCE [LARGE SCALE GENOMIC DNA]</scope>
    <source>
        <strain evidence="1 2">NCTC10975</strain>
    </source>
</reference>